<dbReference type="OrthoDB" id="1063910at2"/>
<keyword evidence="4" id="KW-1185">Reference proteome</keyword>
<gene>
    <name evidence="3" type="ORF">SPTER_01560</name>
</gene>
<dbReference type="PANTHER" id="PTHR35579">
    <property type="entry name" value="CRISPR SYSTEM CMS ENDORIBONUCLEASE CSM3"/>
    <property type="match status" value="1"/>
</dbReference>
<proteinExistence type="predicted"/>
<dbReference type="InterPro" id="IPR005537">
    <property type="entry name" value="RAMP_III_fam"/>
</dbReference>
<keyword evidence="1" id="KW-0051">Antiviral defense</keyword>
<protein>
    <submittedName>
        <fullName evidence="3">CRISPR-associated RAMP protein</fullName>
    </submittedName>
</protein>
<dbReference type="GO" id="GO:0051607">
    <property type="term" value="P:defense response to virus"/>
    <property type="evidence" value="ECO:0007669"/>
    <property type="project" value="UniProtKB-KW"/>
</dbReference>
<accession>A0A517DNS1</accession>
<evidence type="ECO:0000259" key="2">
    <source>
        <dbReference type="Pfam" id="PF03787"/>
    </source>
</evidence>
<dbReference type="Pfam" id="PF03787">
    <property type="entry name" value="RAMPs"/>
    <property type="match status" value="1"/>
</dbReference>
<name>A0A517DNS1_9FIRM</name>
<evidence type="ECO:0000313" key="3">
    <source>
        <dbReference type="EMBL" id="QDR78906.1"/>
    </source>
</evidence>
<dbReference type="Proteomes" id="UP000320776">
    <property type="component" value="Chromosome"/>
</dbReference>
<dbReference type="PANTHER" id="PTHR35579:SF6">
    <property type="entry name" value="DUF324 DOMAIN-CONTAINING PROTEIN"/>
    <property type="match status" value="1"/>
</dbReference>
<dbReference type="CDD" id="cd09726">
    <property type="entry name" value="RAMP_I_III"/>
    <property type="match status" value="1"/>
</dbReference>
<dbReference type="KEGG" id="sted:SPTER_01560"/>
<dbReference type="EMBL" id="CP036259">
    <property type="protein sequence ID" value="QDR78906.1"/>
    <property type="molecule type" value="Genomic_DNA"/>
</dbReference>
<sequence length="270" mass="29616">MWQRLIFEFAIRAVSPVRCGAVESEVVKDPNGKPVLLGNSLGGALRDYLRQGGVGKEAIEKIMGGEGEPGNRKGFKPSSIHISDGTVENYADEESDPLPRRQGTKINPVYGAAEQNQKYELEYLPAGTTVSFTIESDVWAGHEAKAGLQLRELEKVVATWANGFAGGAIVLGGRKSNGFGRFTLDSLQKRVFSLSSSQALDRFIFDGDESRPRRRCSGRRCRTIPCCPGEPLLSLCRASFPTACTRLFPWRIRMQAPGRWVPGADRLPVC</sequence>
<reference evidence="3 4" key="1">
    <citation type="submission" date="2019-02" db="EMBL/GenBank/DDBJ databases">
        <title>Closed genome of Sporomusa termitida DSM 4440.</title>
        <authorList>
            <person name="Poehlein A."/>
            <person name="Daniel R."/>
        </authorList>
    </citation>
    <scope>NUCLEOTIDE SEQUENCE [LARGE SCALE GENOMIC DNA]</scope>
    <source>
        <strain evidence="3 4">DSM 4440</strain>
    </source>
</reference>
<evidence type="ECO:0000256" key="1">
    <source>
        <dbReference type="ARBA" id="ARBA00023118"/>
    </source>
</evidence>
<organism evidence="3 4">
    <name type="scientific">Sporomusa termitida</name>
    <dbReference type="NCBI Taxonomy" id="2377"/>
    <lineage>
        <taxon>Bacteria</taxon>
        <taxon>Bacillati</taxon>
        <taxon>Bacillota</taxon>
        <taxon>Negativicutes</taxon>
        <taxon>Selenomonadales</taxon>
        <taxon>Sporomusaceae</taxon>
        <taxon>Sporomusa</taxon>
    </lineage>
</organism>
<dbReference type="RefSeq" id="WP_144348616.1">
    <property type="nucleotide sequence ID" value="NZ_CP036259.1"/>
</dbReference>
<dbReference type="AlphaFoldDB" id="A0A517DNS1"/>
<dbReference type="InterPro" id="IPR052216">
    <property type="entry name" value="CRISPR_Csm3_endoribonuclease"/>
</dbReference>
<evidence type="ECO:0000313" key="4">
    <source>
        <dbReference type="Proteomes" id="UP000320776"/>
    </source>
</evidence>
<feature type="domain" description="CRISPR type III-associated protein" evidence="2">
    <location>
        <begin position="11"/>
        <end position="182"/>
    </location>
</feature>